<dbReference type="HAMAP" id="MF_01114">
    <property type="entry name" value="RecX"/>
    <property type="match status" value="1"/>
</dbReference>
<sequence length="162" mass="19382">MDKSSTMGEKSEQEQRQTLKDSAFRLLARREHSQFELRQKLAQKGWPKSWIVELVNWLAEEGWQSDERFAQSFVRDKLMQRQGRLKIIAQATQQRGLDRELLEQVLAQHEVDWRSQCREVHARKFGEQPPEDKKQWAKRVRYLQQRGFNSDEIFAVLGELER</sequence>
<feature type="domain" description="RecX first three-helical" evidence="8">
    <location>
        <begin position="20"/>
        <end position="49"/>
    </location>
</feature>
<comment type="caution">
    <text evidence="9">The sequence shown here is derived from an EMBL/GenBank/DDBJ whole genome shotgun (WGS) entry which is preliminary data.</text>
</comment>
<comment type="similarity">
    <text evidence="2 5">Belongs to the RecX family.</text>
</comment>
<dbReference type="InterPro" id="IPR053924">
    <property type="entry name" value="RecX_HTH_2nd"/>
</dbReference>
<evidence type="ECO:0000259" key="8">
    <source>
        <dbReference type="Pfam" id="PF21982"/>
    </source>
</evidence>
<dbReference type="AlphaFoldDB" id="A0A4R6P368"/>
<dbReference type="Proteomes" id="UP000295531">
    <property type="component" value="Unassembled WGS sequence"/>
</dbReference>
<dbReference type="InterPro" id="IPR003783">
    <property type="entry name" value="Regulatory_RecX"/>
</dbReference>
<name>A0A4R6P368_9GAMM</name>
<dbReference type="Gene3D" id="1.10.10.10">
    <property type="entry name" value="Winged helix-like DNA-binding domain superfamily/Winged helix DNA-binding domain"/>
    <property type="match status" value="3"/>
</dbReference>
<evidence type="ECO:0000256" key="2">
    <source>
        <dbReference type="ARBA" id="ARBA00009695"/>
    </source>
</evidence>
<dbReference type="InterPro" id="IPR053925">
    <property type="entry name" value="RecX_HTH_3rd"/>
</dbReference>
<keyword evidence="4 5" id="KW-0963">Cytoplasm</keyword>
<evidence type="ECO:0000256" key="3">
    <source>
        <dbReference type="ARBA" id="ARBA00018111"/>
    </source>
</evidence>
<evidence type="ECO:0000256" key="4">
    <source>
        <dbReference type="ARBA" id="ARBA00022490"/>
    </source>
</evidence>
<dbReference type="InterPro" id="IPR036388">
    <property type="entry name" value="WH-like_DNA-bd_sf"/>
</dbReference>
<dbReference type="EMBL" id="SNXI01000012">
    <property type="protein sequence ID" value="TDP31666.1"/>
    <property type="molecule type" value="Genomic_DNA"/>
</dbReference>
<evidence type="ECO:0000313" key="9">
    <source>
        <dbReference type="EMBL" id="TDP31666.1"/>
    </source>
</evidence>
<evidence type="ECO:0000259" key="6">
    <source>
        <dbReference type="Pfam" id="PF02631"/>
    </source>
</evidence>
<dbReference type="Pfam" id="PF21982">
    <property type="entry name" value="RecX_HTH1"/>
    <property type="match status" value="1"/>
</dbReference>
<evidence type="ECO:0000259" key="7">
    <source>
        <dbReference type="Pfam" id="PF21981"/>
    </source>
</evidence>
<accession>A0A4R6P368</accession>
<comment type="subcellular location">
    <subcellularLocation>
        <location evidence="1 5">Cytoplasm</location>
    </subcellularLocation>
</comment>
<feature type="domain" description="RecX second three-helical" evidence="6">
    <location>
        <begin position="65"/>
        <end position="106"/>
    </location>
</feature>
<dbReference type="Pfam" id="PF21981">
    <property type="entry name" value="RecX_HTH3"/>
    <property type="match status" value="1"/>
</dbReference>
<feature type="domain" description="RecX third three-helical" evidence="7">
    <location>
        <begin position="116"/>
        <end position="157"/>
    </location>
</feature>
<dbReference type="InterPro" id="IPR053926">
    <property type="entry name" value="RecX_HTH_1st"/>
</dbReference>
<comment type="function">
    <text evidence="5">Modulates RecA activity.</text>
</comment>
<proteinExistence type="inferred from homology"/>
<gene>
    <name evidence="5" type="primary">recX</name>
    <name evidence="9" type="ORF">DEU29_11267</name>
</gene>
<keyword evidence="10" id="KW-1185">Reference proteome</keyword>
<dbReference type="GO" id="GO:0005737">
    <property type="term" value="C:cytoplasm"/>
    <property type="evidence" value="ECO:0007669"/>
    <property type="project" value="UniProtKB-SubCell"/>
</dbReference>
<organism evidence="9 10">
    <name type="scientific">Idiomarina aquatica</name>
    <dbReference type="NCBI Taxonomy" id="1327752"/>
    <lineage>
        <taxon>Bacteria</taxon>
        <taxon>Pseudomonadati</taxon>
        <taxon>Pseudomonadota</taxon>
        <taxon>Gammaproteobacteria</taxon>
        <taxon>Alteromonadales</taxon>
        <taxon>Idiomarinaceae</taxon>
        <taxon>Idiomarina</taxon>
    </lineage>
</organism>
<dbReference type="PANTHER" id="PTHR33602:SF1">
    <property type="entry name" value="REGULATORY PROTEIN RECX FAMILY PROTEIN"/>
    <property type="match status" value="1"/>
</dbReference>
<dbReference type="GO" id="GO:0006282">
    <property type="term" value="P:regulation of DNA repair"/>
    <property type="evidence" value="ECO:0007669"/>
    <property type="project" value="UniProtKB-UniRule"/>
</dbReference>
<evidence type="ECO:0000256" key="5">
    <source>
        <dbReference type="HAMAP-Rule" id="MF_01114"/>
    </source>
</evidence>
<reference evidence="9 10" key="1">
    <citation type="submission" date="2019-03" db="EMBL/GenBank/DDBJ databases">
        <title>Freshwater and sediment microbial communities from various areas in North America, analyzing microbe dynamics in response to fracking.</title>
        <authorList>
            <person name="Lamendella R."/>
        </authorList>
    </citation>
    <scope>NUCLEOTIDE SEQUENCE [LARGE SCALE GENOMIC DNA]</scope>
    <source>
        <strain evidence="9 10">18_TX</strain>
    </source>
</reference>
<protein>
    <recommendedName>
        <fullName evidence="3 5">Regulatory protein RecX</fullName>
    </recommendedName>
</protein>
<dbReference type="Pfam" id="PF02631">
    <property type="entry name" value="RecX_HTH2"/>
    <property type="match status" value="1"/>
</dbReference>
<evidence type="ECO:0000313" key="10">
    <source>
        <dbReference type="Proteomes" id="UP000295531"/>
    </source>
</evidence>
<evidence type="ECO:0000256" key="1">
    <source>
        <dbReference type="ARBA" id="ARBA00004496"/>
    </source>
</evidence>
<dbReference type="PANTHER" id="PTHR33602">
    <property type="entry name" value="REGULATORY PROTEIN RECX FAMILY PROTEIN"/>
    <property type="match status" value="1"/>
</dbReference>
<dbReference type="RefSeq" id="WP_243734545.1">
    <property type="nucleotide sequence ID" value="NZ_SNXI01000012.1"/>
</dbReference>